<feature type="region of interest" description="Disordered" evidence="1">
    <location>
        <begin position="70"/>
        <end position="96"/>
    </location>
</feature>
<dbReference type="Proteomes" id="UP000267027">
    <property type="component" value="Unassembled WGS sequence"/>
</dbReference>
<evidence type="ECO:0000313" key="4">
    <source>
        <dbReference type="WBParaSite" id="ACOC_0001196001-mRNA-1"/>
    </source>
</evidence>
<dbReference type="WBParaSite" id="ACOC_0001196001-mRNA-1">
    <property type="protein sequence ID" value="ACOC_0001196001-mRNA-1"/>
    <property type="gene ID" value="ACOC_0001196001"/>
</dbReference>
<evidence type="ECO:0000313" key="3">
    <source>
        <dbReference type="Proteomes" id="UP000267027"/>
    </source>
</evidence>
<sequence>MNWIFSFGDNLFGLEVILISLALLRYLRESENDTTTTYSDSQRRVSSSPSSIPPLTDVVDAQPATSVVSFTSPLYEPPPAQSQTSACMAESSPGQTSRRLAEFMIDFDRSRYV</sequence>
<accession>A0A0R3PZH2</accession>
<dbReference type="EMBL" id="UYYA01004842">
    <property type="protein sequence ID" value="VDM63546.1"/>
    <property type="molecule type" value="Genomic_DNA"/>
</dbReference>
<protein>
    <submittedName>
        <fullName evidence="4">Secreted protein</fullName>
    </submittedName>
</protein>
<feature type="region of interest" description="Disordered" evidence="1">
    <location>
        <begin position="33"/>
        <end position="57"/>
    </location>
</feature>
<evidence type="ECO:0000313" key="2">
    <source>
        <dbReference type="EMBL" id="VDM63546.1"/>
    </source>
</evidence>
<dbReference type="AlphaFoldDB" id="A0A0R3PZH2"/>
<proteinExistence type="predicted"/>
<gene>
    <name evidence="2" type="ORF">ACOC_LOCUS11961</name>
</gene>
<evidence type="ECO:0000256" key="1">
    <source>
        <dbReference type="SAM" id="MobiDB-lite"/>
    </source>
</evidence>
<organism evidence="4">
    <name type="scientific">Angiostrongylus costaricensis</name>
    <name type="common">Nematode worm</name>
    <dbReference type="NCBI Taxonomy" id="334426"/>
    <lineage>
        <taxon>Eukaryota</taxon>
        <taxon>Metazoa</taxon>
        <taxon>Ecdysozoa</taxon>
        <taxon>Nematoda</taxon>
        <taxon>Chromadorea</taxon>
        <taxon>Rhabditida</taxon>
        <taxon>Rhabditina</taxon>
        <taxon>Rhabditomorpha</taxon>
        <taxon>Strongyloidea</taxon>
        <taxon>Metastrongylidae</taxon>
        <taxon>Angiostrongylus</taxon>
    </lineage>
</organism>
<keyword evidence="3" id="KW-1185">Reference proteome</keyword>
<reference evidence="4" key="1">
    <citation type="submission" date="2017-02" db="UniProtKB">
        <authorList>
            <consortium name="WormBaseParasite"/>
        </authorList>
    </citation>
    <scope>IDENTIFICATION</scope>
</reference>
<reference evidence="2 3" key="2">
    <citation type="submission" date="2018-11" db="EMBL/GenBank/DDBJ databases">
        <authorList>
            <consortium name="Pathogen Informatics"/>
        </authorList>
    </citation>
    <scope>NUCLEOTIDE SEQUENCE [LARGE SCALE GENOMIC DNA]</scope>
    <source>
        <strain evidence="2 3">Costa Rica</strain>
    </source>
</reference>
<name>A0A0R3PZH2_ANGCS</name>
<feature type="compositionally biased region" description="Polar residues" evidence="1">
    <location>
        <begin position="81"/>
        <end position="96"/>
    </location>
</feature>